<organism evidence="1">
    <name type="scientific">Borrelia nietonii YOR</name>
    <dbReference type="NCBI Taxonomy" id="1293576"/>
    <lineage>
        <taxon>Bacteria</taxon>
        <taxon>Pseudomonadati</taxon>
        <taxon>Spirochaetota</taxon>
        <taxon>Spirochaetia</taxon>
        <taxon>Spirochaetales</taxon>
        <taxon>Borreliaceae</taxon>
        <taxon>Borrelia</taxon>
        <taxon>Borrelia nietonii</taxon>
    </lineage>
</organism>
<geneLocation type="plasmid" evidence="1">
    <name>unnamed</name>
</geneLocation>
<evidence type="ECO:0000313" key="1">
    <source>
        <dbReference type="EMBL" id="AHH04296.1"/>
    </source>
</evidence>
<gene>
    <name evidence="1" type="ORF">BHY_1345</name>
</gene>
<name>W5SGP8_9SPIR</name>
<dbReference type="EMBL" id="CP004167">
    <property type="protein sequence ID" value="AHH04296.1"/>
    <property type="molecule type" value="Genomic_DNA"/>
</dbReference>
<keyword evidence="1" id="KW-0614">Plasmid</keyword>
<sequence>ILDYSSKSAIADIYKYKGDGKSADDSLDSLSAAYLFLTSGTRSLKAHFTKRRFL</sequence>
<feature type="non-terminal residue" evidence="1">
    <location>
        <position position="1"/>
    </location>
</feature>
<protein>
    <submittedName>
        <fullName evidence="1">Putative terminase-like family protein</fullName>
    </submittedName>
</protein>
<reference evidence="1" key="1">
    <citation type="submission" date="2013-02" db="EMBL/GenBank/DDBJ databases">
        <title>Comparative genomics of Borrelia species.</title>
        <authorList>
            <person name="Schwan T.G."/>
            <person name="Raffel S.J."/>
            <person name="Porcella S.F."/>
        </authorList>
    </citation>
    <scope>NUCLEOTIDE SEQUENCE</scope>
    <source>
        <strain evidence="1">YOR</strain>
        <plasmid evidence="1">unnamed</plasmid>
    </source>
</reference>
<dbReference type="AlphaFoldDB" id="W5SGP8"/>
<accession>W5SGP8</accession>
<proteinExistence type="predicted"/>
<dbReference type="HOGENOM" id="CLU_211766_0_0_12"/>